<evidence type="ECO:0000313" key="1">
    <source>
        <dbReference type="EMBL" id="KAK1879137.1"/>
    </source>
</evidence>
<comment type="caution">
    <text evidence="1">The sequence shown here is derived from an EMBL/GenBank/DDBJ whole genome shotgun (WGS) entry which is preliminary data.</text>
</comment>
<dbReference type="AlphaFoldDB" id="A0AAD9B9T1"/>
<gene>
    <name evidence="1" type="ORF">KUDE01_027260</name>
</gene>
<evidence type="ECO:0000313" key="2">
    <source>
        <dbReference type="Proteomes" id="UP001228049"/>
    </source>
</evidence>
<dbReference type="Proteomes" id="UP001228049">
    <property type="component" value="Unassembled WGS sequence"/>
</dbReference>
<protein>
    <submittedName>
        <fullName evidence="1">Nuclear envelope integral membrane protein 2</fullName>
    </submittedName>
</protein>
<proteinExistence type="predicted"/>
<accession>A0AAD9B9T1</accession>
<reference evidence="1" key="1">
    <citation type="submission" date="2023-04" db="EMBL/GenBank/DDBJ databases">
        <title>Chromosome-level genome of Chaenocephalus aceratus.</title>
        <authorList>
            <person name="Park H."/>
        </authorList>
    </citation>
    <scope>NUCLEOTIDE SEQUENCE</scope>
    <source>
        <strain evidence="1">DE</strain>
        <tissue evidence="1">Muscle</tissue>
    </source>
</reference>
<sequence>MQYVFWDQSIQYEKEKRCNLGGNGQKYGHSRRIVSARERGRGGQLWEEKGREGEKEMYRSWKELKDMSQFSDSEIWLTVSKVELVLLLFRRI</sequence>
<name>A0AAD9B9T1_DISEL</name>
<organism evidence="1 2">
    <name type="scientific">Dissostichus eleginoides</name>
    <name type="common">Patagonian toothfish</name>
    <name type="synonym">Dissostichus amissus</name>
    <dbReference type="NCBI Taxonomy" id="100907"/>
    <lineage>
        <taxon>Eukaryota</taxon>
        <taxon>Metazoa</taxon>
        <taxon>Chordata</taxon>
        <taxon>Craniata</taxon>
        <taxon>Vertebrata</taxon>
        <taxon>Euteleostomi</taxon>
        <taxon>Actinopterygii</taxon>
        <taxon>Neopterygii</taxon>
        <taxon>Teleostei</taxon>
        <taxon>Neoteleostei</taxon>
        <taxon>Acanthomorphata</taxon>
        <taxon>Eupercaria</taxon>
        <taxon>Perciformes</taxon>
        <taxon>Notothenioidei</taxon>
        <taxon>Nototheniidae</taxon>
        <taxon>Dissostichus</taxon>
    </lineage>
</organism>
<dbReference type="EMBL" id="JASDAP010000026">
    <property type="protein sequence ID" value="KAK1879137.1"/>
    <property type="molecule type" value="Genomic_DNA"/>
</dbReference>
<keyword evidence="2" id="KW-1185">Reference proteome</keyword>